<protein>
    <submittedName>
        <fullName evidence="1">Uncharacterized protein</fullName>
    </submittedName>
</protein>
<gene>
    <name evidence="1" type="ORF">AVEN_13918_1</name>
</gene>
<evidence type="ECO:0000313" key="2">
    <source>
        <dbReference type="Proteomes" id="UP000499080"/>
    </source>
</evidence>
<name>A0A4Y2HWW6_ARAVE</name>
<proteinExistence type="predicted"/>
<reference evidence="1 2" key="1">
    <citation type="journal article" date="2019" name="Sci. Rep.">
        <title>Orb-weaving spider Araneus ventricosus genome elucidates the spidroin gene catalogue.</title>
        <authorList>
            <person name="Kono N."/>
            <person name="Nakamura H."/>
            <person name="Ohtoshi R."/>
            <person name="Moran D.A.P."/>
            <person name="Shinohara A."/>
            <person name="Yoshida Y."/>
            <person name="Fujiwara M."/>
            <person name="Mori M."/>
            <person name="Tomita M."/>
            <person name="Arakawa K."/>
        </authorList>
    </citation>
    <scope>NUCLEOTIDE SEQUENCE [LARGE SCALE GENOMIC DNA]</scope>
</reference>
<dbReference type="Proteomes" id="UP000499080">
    <property type="component" value="Unassembled WGS sequence"/>
</dbReference>
<evidence type="ECO:0000313" key="1">
    <source>
        <dbReference type="EMBL" id="GBM69732.1"/>
    </source>
</evidence>
<sequence length="118" mass="13189">MNQRVREGIKVGNPCSTVFNTQPNMQDDSKFNPKTAWEGSKTEISQINLGIGCVLWGKILAQALDYCTFSFESLAYIARLDQVQESTRPQKTIGERFMVKEESAASVGTDLGRPREEV</sequence>
<accession>A0A4Y2HWW6</accession>
<keyword evidence="2" id="KW-1185">Reference proteome</keyword>
<dbReference type="AlphaFoldDB" id="A0A4Y2HWW6"/>
<comment type="caution">
    <text evidence="1">The sequence shown here is derived from an EMBL/GenBank/DDBJ whole genome shotgun (WGS) entry which is preliminary data.</text>
</comment>
<organism evidence="1 2">
    <name type="scientific">Araneus ventricosus</name>
    <name type="common">Orbweaver spider</name>
    <name type="synonym">Epeira ventricosa</name>
    <dbReference type="NCBI Taxonomy" id="182803"/>
    <lineage>
        <taxon>Eukaryota</taxon>
        <taxon>Metazoa</taxon>
        <taxon>Ecdysozoa</taxon>
        <taxon>Arthropoda</taxon>
        <taxon>Chelicerata</taxon>
        <taxon>Arachnida</taxon>
        <taxon>Araneae</taxon>
        <taxon>Araneomorphae</taxon>
        <taxon>Entelegynae</taxon>
        <taxon>Araneoidea</taxon>
        <taxon>Araneidae</taxon>
        <taxon>Araneus</taxon>
    </lineage>
</organism>
<dbReference type="EMBL" id="BGPR01002210">
    <property type="protein sequence ID" value="GBM69732.1"/>
    <property type="molecule type" value="Genomic_DNA"/>
</dbReference>